<name>A0ABR0VFV7_REHGL</name>
<evidence type="ECO:0000259" key="2">
    <source>
        <dbReference type="Pfam" id="PF26138"/>
    </source>
</evidence>
<evidence type="ECO:0000313" key="4">
    <source>
        <dbReference type="Proteomes" id="UP001318860"/>
    </source>
</evidence>
<accession>A0ABR0VFV7</accession>
<proteinExistence type="predicted"/>
<organism evidence="3 4">
    <name type="scientific">Rehmannia glutinosa</name>
    <name type="common">Chinese foxglove</name>
    <dbReference type="NCBI Taxonomy" id="99300"/>
    <lineage>
        <taxon>Eukaryota</taxon>
        <taxon>Viridiplantae</taxon>
        <taxon>Streptophyta</taxon>
        <taxon>Embryophyta</taxon>
        <taxon>Tracheophyta</taxon>
        <taxon>Spermatophyta</taxon>
        <taxon>Magnoliopsida</taxon>
        <taxon>eudicotyledons</taxon>
        <taxon>Gunneridae</taxon>
        <taxon>Pentapetalae</taxon>
        <taxon>asterids</taxon>
        <taxon>lamiids</taxon>
        <taxon>Lamiales</taxon>
        <taxon>Orobanchaceae</taxon>
        <taxon>Rehmannieae</taxon>
        <taxon>Rehmannia</taxon>
    </lineage>
</organism>
<evidence type="ECO:0000256" key="1">
    <source>
        <dbReference type="SAM" id="MobiDB-lite"/>
    </source>
</evidence>
<gene>
    <name evidence="3" type="ORF">DH2020_032172</name>
</gene>
<dbReference type="PANTHER" id="PTHR22930">
    <property type="match status" value="1"/>
</dbReference>
<dbReference type="InterPro" id="IPR045249">
    <property type="entry name" value="HARBI1-like"/>
</dbReference>
<dbReference type="EMBL" id="JABTTQ020001180">
    <property type="protein sequence ID" value="KAK6134075.1"/>
    <property type="molecule type" value="Genomic_DNA"/>
</dbReference>
<dbReference type="Proteomes" id="UP001318860">
    <property type="component" value="Unassembled WGS sequence"/>
</dbReference>
<evidence type="ECO:0000313" key="3">
    <source>
        <dbReference type="EMBL" id="KAK6134075.1"/>
    </source>
</evidence>
<protein>
    <recommendedName>
        <fullName evidence="2">DUF8040 domain-containing protein</fullName>
    </recommendedName>
</protein>
<dbReference type="InterPro" id="IPR058353">
    <property type="entry name" value="DUF8040"/>
</dbReference>
<reference evidence="3 4" key="1">
    <citation type="journal article" date="2021" name="Comput. Struct. Biotechnol. J.">
        <title>De novo genome assembly of the potent medicinal plant Rehmannia glutinosa using nanopore technology.</title>
        <authorList>
            <person name="Ma L."/>
            <person name="Dong C."/>
            <person name="Song C."/>
            <person name="Wang X."/>
            <person name="Zheng X."/>
            <person name="Niu Y."/>
            <person name="Chen S."/>
            <person name="Feng W."/>
        </authorList>
    </citation>
    <scope>NUCLEOTIDE SEQUENCE [LARGE SCALE GENOMIC DNA]</scope>
    <source>
        <strain evidence="3">DH-2019</strain>
    </source>
</reference>
<sequence length="209" mass="24236">MSDSESKGRLDSLSESSSDGTLDNGMSEEETEDSSSNTSGEKRRKYLHAIIVGATMYYQRYLHKTPCYDRDYSGWASLMSILNGHPRRCHNNFRMHKEVFFELSALLVTNYGLKPMRSVTIEEQLATFMMIVGVREGNRQLQETFQRSGYTISKSFHNVLRACTKMSLDWIKPFSDFTTTPSYIKDNTRYFPHFKLIIWGLIRVPRQGR</sequence>
<comment type="caution">
    <text evidence="3">The sequence shown here is derived from an EMBL/GenBank/DDBJ whole genome shotgun (WGS) entry which is preliminary data.</text>
</comment>
<dbReference type="Pfam" id="PF26138">
    <property type="entry name" value="DUF8040"/>
    <property type="match status" value="1"/>
</dbReference>
<feature type="region of interest" description="Disordered" evidence="1">
    <location>
        <begin position="1"/>
        <end position="41"/>
    </location>
</feature>
<keyword evidence="4" id="KW-1185">Reference proteome</keyword>
<feature type="domain" description="DUF8040" evidence="2">
    <location>
        <begin position="72"/>
        <end position="164"/>
    </location>
</feature>
<dbReference type="PANTHER" id="PTHR22930:SF221">
    <property type="entry name" value="NUCLEASE HARBI1"/>
    <property type="match status" value="1"/>
</dbReference>
<feature type="compositionally biased region" description="Basic and acidic residues" evidence="1">
    <location>
        <begin position="1"/>
        <end position="12"/>
    </location>
</feature>